<accession>B5HZX8</accession>
<evidence type="ECO:0000256" key="1">
    <source>
        <dbReference type="ARBA" id="ARBA00004651"/>
    </source>
</evidence>
<name>B5HZX8_STRX2</name>
<dbReference type="Pfam" id="PF01032">
    <property type="entry name" value="FecCD"/>
    <property type="match status" value="1"/>
</dbReference>
<dbReference type="SUPFAM" id="SSF81345">
    <property type="entry name" value="ABC transporter involved in vitamin B12 uptake, BtuC"/>
    <property type="match status" value="1"/>
</dbReference>
<gene>
    <name evidence="9" type="ORF">SSEG_04869</name>
</gene>
<dbReference type="PANTHER" id="PTHR30472:SF24">
    <property type="entry name" value="FERRIC ENTEROBACTIN TRANSPORT SYSTEM PERMEASE PROTEIN FEPG"/>
    <property type="match status" value="1"/>
</dbReference>
<dbReference type="eggNOG" id="COG4779">
    <property type="taxonomic scope" value="Bacteria"/>
</dbReference>
<dbReference type="Gene3D" id="1.10.3470.10">
    <property type="entry name" value="ABC transporter involved in vitamin B12 uptake, BtuC"/>
    <property type="match status" value="1"/>
</dbReference>
<dbReference type="Proteomes" id="UP000002785">
    <property type="component" value="Chromosome"/>
</dbReference>
<keyword evidence="5 8" id="KW-0812">Transmembrane</keyword>
<proteinExistence type="inferred from homology"/>
<protein>
    <submittedName>
        <fullName evidence="9">Iron-siderophore uptake system transmembrane component</fullName>
    </submittedName>
</protein>
<feature type="transmembrane region" description="Helical" evidence="8">
    <location>
        <begin position="266"/>
        <end position="290"/>
    </location>
</feature>
<feature type="transmembrane region" description="Helical" evidence="8">
    <location>
        <begin position="118"/>
        <end position="138"/>
    </location>
</feature>
<dbReference type="GO" id="GO:0005886">
    <property type="term" value="C:plasma membrane"/>
    <property type="evidence" value="ECO:0007669"/>
    <property type="project" value="UniProtKB-SubCell"/>
</dbReference>
<dbReference type="EMBL" id="CM000951">
    <property type="protein sequence ID" value="EDY58383.2"/>
    <property type="molecule type" value="Genomic_DNA"/>
</dbReference>
<dbReference type="HOGENOM" id="CLU_013016_1_1_11"/>
<evidence type="ECO:0000313" key="10">
    <source>
        <dbReference type="Proteomes" id="UP000002785"/>
    </source>
</evidence>
<evidence type="ECO:0000256" key="8">
    <source>
        <dbReference type="SAM" id="Phobius"/>
    </source>
</evidence>
<dbReference type="GO" id="GO:0022857">
    <property type="term" value="F:transmembrane transporter activity"/>
    <property type="evidence" value="ECO:0007669"/>
    <property type="project" value="InterPro"/>
</dbReference>
<feature type="transmembrane region" description="Helical" evidence="8">
    <location>
        <begin position="35"/>
        <end position="60"/>
    </location>
</feature>
<keyword evidence="10" id="KW-1185">Reference proteome</keyword>
<evidence type="ECO:0000256" key="2">
    <source>
        <dbReference type="ARBA" id="ARBA00007935"/>
    </source>
</evidence>
<keyword evidence="7 8" id="KW-0472">Membrane</keyword>
<comment type="subcellular location">
    <subcellularLocation>
        <location evidence="1">Cell membrane</location>
        <topology evidence="1">Multi-pass membrane protein</topology>
    </subcellularLocation>
</comment>
<evidence type="ECO:0000256" key="3">
    <source>
        <dbReference type="ARBA" id="ARBA00022448"/>
    </source>
</evidence>
<comment type="similarity">
    <text evidence="2">Belongs to the binding-protein-dependent transport system permease family. FecCD subfamily.</text>
</comment>
<dbReference type="RefSeq" id="WP_007384343.1">
    <property type="nucleotide sequence ID" value="NZ_CM000951.1"/>
</dbReference>
<dbReference type="InterPro" id="IPR000522">
    <property type="entry name" value="ABC_transptr_permease_BtuC"/>
</dbReference>
<evidence type="ECO:0000256" key="4">
    <source>
        <dbReference type="ARBA" id="ARBA00022475"/>
    </source>
</evidence>
<feature type="transmembrane region" description="Helical" evidence="8">
    <location>
        <begin position="302"/>
        <end position="325"/>
    </location>
</feature>
<dbReference type="InterPro" id="IPR037294">
    <property type="entry name" value="ABC_BtuC-like"/>
</dbReference>
<dbReference type="OrthoDB" id="4455417at2"/>
<keyword evidence="4" id="KW-1003">Cell membrane</keyword>
<evidence type="ECO:0000256" key="5">
    <source>
        <dbReference type="ARBA" id="ARBA00022692"/>
    </source>
</evidence>
<feature type="transmembrane region" description="Helical" evidence="8">
    <location>
        <begin position="144"/>
        <end position="163"/>
    </location>
</feature>
<evidence type="ECO:0000313" key="9">
    <source>
        <dbReference type="EMBL" id="EDY58383.2"/>
    </source>
</evidence>
<feature type="transmembrane region" description="Helical" evidence="8">
    <location>
        <begin position="331"/>
        <end position="350"/>
    </location>
</feature>
<organism evidence="9 10">
    <name type="scientific">Streptomyces sviceus (strain ATCC 29083 / DSM 924 / JCM 4929 / NBRC 13980 / NCIMB 11184 / NRRL 5439 / UC 5370)</name>
    <dbReference type="NCBI Taxonomy" id="463191"/>
    <lineage>
        <taxon>Bacteria</taxon>
        <taxon>Bacillati</taxon>
        <taxon>Actinomycetota</taxon>
        <taxon>Actinomycetes</taxon>
        <taxon>Kitasatosporales</taxon>
        <taxon>Streptomycetaceae</taxon>
        <taxon>Streptomyces</taxon>
    </lineage>
</organism>
<dbReference type="AlphaFoldDB" id="B5HZX8"/>
<feature type="transmembrane region" description="Helical" evidence="8">
    <location>
        <begin position="88"/>
        <end position="106"/>
    </location>
</feature>
<reference evidence="9" key="1">
    <citation type="submission" date="2009-10" db="EMBL/GenBank/DDBJ databases">
        <title>The genome sequence of Streptomyces sviceus strain ATCC 29083.</title>
        <authorList>
            <consortium name="The Broad Institute Genome Sequencing Platform"/>
            <consortium name="Broad Institute Microbial Sequencing Center"/>
            <person name="Fischbach M."/>
            <person name="Godfrey P."/>
            <person name="Ward D."/>
            <person name="Young S."/>
            <person name="Zeng Q."/>
            <person name="Koehrsen M."/>
            <person name="Alvarado L."/>
            <person name="Berlin A.M."/>
            <person name="Bochicchio J."/>
            <person name="Borenstein D."/>
            <person name="Chapman S.B."/>
            <person name="Chen Z."/>
            <person name="Engels R."/>
            <person name="Freedman E."/>
            <person name="Gellesch M."/>
            <person name="Goldberg J."/>
            <person name="Griggs A."/>
            <person name="Gujja S."/>
            <person name="Heilman E.R."/>
            <person name="Heiman D.I."/>
            <person name="Hepburn T.A."/>
            <person name="Howarth C."/>
            <person name="Jen D."/>
            <person name="Larson L."/>
            <person name="Lewis B."/>
            <person name="Mehta T."/>
            <person name="Park D."/>
            <person name="Pearson M."/>
            <person name="Richards J."/>
            <person name="Roberts A."/>
            <person name="Saif S."/>
            <person name="Shea T.D."/>
            <person name="Shenoy N."/>
            <person name="Sisk P."/>
            <person name="Stolte C."/>
            <person name="Sykes S.N."/>
            <person name="Thomson T."/>
            <person name="Walk T."/>
            <person name="White J."/>
            <person name="Yandava C."/>
            <person name="Straight P."/>
            <person name="Clardy J."/>
            <person name="Hung D."/>
            <person name="Kolter R."/>
            <person name="Mekalanos J."/>
            <person name="Walker S."/>
            <person name="Walsh C.T."/>
            <person name="Wieland-Brown L.C."/>
            <person name="Haas B."/>
            <person name="Nusbaum C."/>
            <person name="Birren B."/>
        </authorList>
    </citation>
    <scope>NUCLEOTIDE SEQUENCE [LARGE SCALE GENOMIC DNA]</scope>
    <source>
        <strain evidence="9">ATCC 29083</strain>
    </source>
</reference>
<sequence length="356" mass="36394">MDLRDPHPPSRGRRTATAVLRPHPRLSFLVHRRSVGVALGLLVLLLAVMAVSTCLGQTYVSPAEVWRTLRTGAGPYDLVVNELRVPRIVLGALVGAALGAAGALVQTVTRNPLASPDVIGVGHGAAATTVIALATGAVSSPGAMPLFSVAGGLGAAALVYVLAWRRGMQAGRFVLVGVGIGVALSAVVQLYLADSELEAAEQVKLWLAGSLNGRGWEQAGPLGVVLLSALPALVWAARAARPLGLDADTAAALGVRVDRVRLGLTVLGVVLAATATGAAGPIGFVALTSPQLARRLTRTPQLPLLCSALTGALVLVAADLVARTLLPPLEIPVGALTSLVGGPYLLWLLGRRSAVR</sequence>
<keyword evidence="6 8" id="KW-1133">Transmembrane helix</keyword>
<dbReference type="FunFam" id="1.10.3470.10:FF:000001">
    <property type="entry name" value="Vitamin B12 ABC transporter permease BtuC"/>
    <property type="match status" value="1"/>
</dbReference>
<dbReference type="PANTHER" id="PTHR30472">
    <property type="entry name" value="FERRIC ENTEROBACTIN TRANSPORT SYSTEM PERMEASE PROTEIN"/>
    <property type="match status" value="1"/>
</dbReference>
<feature type="transmembrane region" description="Helical" evidence="8">
    <location>
        <begin position="170"/>
        <end position="192"/>
    </location>
</feature>
<keyword evidence="3" id="KW-0813">Transport</keyword>
<evidence type="ECO:0000256" key="7">
    <source>
        <dbReference type="ARBA" id="ARBA00023136"/>
    </source>
</evidence>
<evidence type="ECO:0000256" key="6">
    <source>
        <dbReference type="ARBA" id="ARBA00022989"/>
    </source>
</evidence>
<dbReference type="GO" id="GO:0033214">
    <property type="term" value="P:siderophore-iron import into cell"/>
    <property type="evidence" value="ECO:0007669"/>
    <property type="project" value="TreeGrafter"/>
</dbReference>
<dbReference type="CDD" id="cd06550">
    <property type="entry name" value="TM_ABC_iron-siderophores_like"/>
    <property type="match status" value="1"/>
</dbReference>